<dbReference type="Proteomes" id="UP000649617">
    <property type="component" value="Unassembled WGS sequence"/>
</dbReference>
<dbReference type="Gene3D" id="3.40.50.300">
    <property type="entry name" value="P-loop containing nucleotide triphosphate hydrolases"/>
    <property type="match status" value="1"/>
</dbReference>
<dbReference type="EMBL" id="CAJNIZ010030258">
    <property type="protein sequence ID" value="CAE7522555.1"/>
    <property type="molecule type" value="Genomic_DNA"/>
</dbReference>
<keyword evidence="2" id="KW-1185">Reference proteome</keyword>
<dbReference type="PANTHER" id="PTHR36978:SF4">
    <property type="entry name" value="P-LOOP CONTAINING NUCLEOSIDE TRIPHOSPHATE HYDROLASE PROTEIN"/>
    <property type="match status" value="1"/>
</dbReference>
<dbReference type="InterPro" id="IPR027417">
    <property type="entry name" value="P-loop_NTPase"/>
</dbReference>
<reference evidence="1" key="1">
    <citation type="submission" date="2021-02" db="EMBL/GenBank/DDBJ databases">
        <authorList>
            <person name="Dougan E. K."/>
            <person name="Rhodes N."/>
            <person name="Thang M."/>
            <person name="Chan C."/>
        </authorList>
    </citation>
    <scope>NUCLEOTIDE SEQUENCE</scope>
</reference>
<sequence>MTKSENGIQVIGAGLGRTGTLSMQEALRILGYKTYHFEAILRDNSHAKKWRQFGNNGSTVEEVFQKIAEDGYTATMDNPMCEYFFEQMKMFPESKVILTLHPKEADGWAKSWATLMEFVRIQSAPFSITYPNFLSLIPAIQDLNAV</sequence>
<dbReference type="InterPro" id="IPR040632">
    <property type="entry name" value="Sulfotransfer_4"/>
</dbReference>
<dbReference type="Pfam" id="PF17784">
    <property type="entry name" value="Sulfotransfer_4"/>
    <property type="match status" value="1"/>
</dbReference>
<protein>
    <submittedName>
        <fullName evidence="1">Uncharacterized protein</fullName>
    </submittedName>
</protein>
<comment type="caution">
    <text evidence="1">The sequence shown here is derived from an EMBL/GenBank/DDBJ whole genome shotgun (WGS) entry which is preliminary data.</text>
</comment>
<dbReference type="PANTHER" id="PTHR36978">
    <property type="entry name" value="P-LOOP CONTAINING NUCLEOTIDE TRIPHOSPHATE HYDROLASE"/>
    <property type="match status" value="1"/>
</dbReference>
<dbReference type="AlphaFoldDB" id="A0A812THF5"/>
<accession>A0A812THF5</accession>
<name>A0A812THF5_SYMPI</name>
<feature type="non-terminal residue" evidence="1">
    <location>
        <position position="146"/>
    </location>
</feature>
<proteinExistence type="predicted"/>
<dbReference type="OrthoDB" id="406826at2759"/>
<organism evidence="1 2">
    <name type="scientific">Symbiodinium pilosum</name>
    <name type="common">Dinoflagellate</name>
    <dbReference type="NCBI Taxonomy" id="2952"/>
    <lineage>
        <taxon>Eukaryota</taxon>
        <taxon>Sar</taxon>
        <taxon>Alveolata</taxon>
        <taxon>Dinophyceae</taxon>
        <taxon>Suessiales</taxon>
        <taxon>Symbiodiniaceae</taxon>
        <taxon>Symbiodinium</taxon>
    </lineage>
</organism>
<evidence type="ECO:0000313" key="2">
    <source>
        <dbReference type="Proteomes" id="UP000649617"/>
    </source>
</evidence>
<gene>
    <name evidence="1" type="ORF">SPIL2461_LOCUS13690</name>
</gene>
<evidence type="ECO:0000313" key="1">
    <source>
        <dbReference type="EMBL" id="CAE7522555.1"/>
    </source>
</evidence>